<evidence type="ECO:0000313" key="1">
    <source>
        <dbReference type="EMBL" id="MBK0393690.1"/>
    </source>
</evidence>
<dbReference type="RefSeq" id="WP_200788644.1">
    <property type="nucleotide sequence ID" value="NZ_JAEDAO010000001.1"/>
</dbReference>
<keyword evidence="2" id="KW-1185">Reference proteome</keyword>
<name>A0A934Q258_9BURK</name>
<sequence>MATATPFCSPDLVRLLGGWVAAPAADMGMDFAERLALRLGPLDAIALQGLHQQLHAGRFPARRTPATLARTLGDDVERVRNALDKAIAQEVEPFFELQLPSRKGEGAQPPSMADAIGTGYQRRHAALQRQMEQMAEALRDHVRSVLSGAEPRLQQLAAMDAVLEKVLAAREQAAWPRTARVLEQRWRHWRRTHDAQAPQDVAAWTAPGGWVHAFAAEWREALRAERDLRLQPVAGLVEAAAEGHDH</sequence>
<dbReference type="EMBL" id="JAEDAO010000001">
    <property type="protein sequence ID" value="MBK0393690.1"/>
    <property type="molecule type" value="Genomic_DNA"/>
</dbReference>
<reference evidence="1" key="1">
    <citation type="submission" date="2020-12" db="EMBL/GenBank/DDBJ databases">
        <title>Ramlibacter sp. nov., isolated from a freshwater alga, Cryptomonas.</title>
        <authorList>
            <person name="Kim H.M."/>
            <person name="Jeon C.O."/>
        </authorList>
    </citation>
    <scope>NUCLEOTIDE SEQUENCE</scope>
    <source>
        <strain evidence="1">CrO1</strain>
    </source>
</reference>
<dbReference type="Proteomes" id="UP000617041">
    <property type="component" value="Unassembled WGS sequence"/>
</dbReference>
<comment type="caution">
    <text evidence="1">The sequence shown here is derived from an EMBL/GenBank/DDBJ whole genome shotgun (WGS) entry which is preliminary data.</text>
</comment>
<gene>
    <name evidence="1" type="ORF">I8E28_13915</name>
</gene>
<evidence type="ECO:0000313" key="2">
    <source>
        <dbReference type="Proteomes" id="UP000617041"/>
    </source>
</evidence>
<dbReference type="InterPro" id="IPR021783">
    <property type="entry name" value="DUF3348"/>
</dbReference>
<protein>
    <submittedName>
        <fullName evidence="1">DUF3348 family protein</fullName>
    </submittedName>
</protein>
<proteinExistence type="predicted"/>
<organism evidence="1 2">
    <name type="scientific">Ramlibacter algicola</name>
    <dbReference type="NCBI Taxonomy" id="2795217"/>
    <lineage>
        <taxon>Bacteria</taxon>
        <taxon>Pseudomonadati</taxon>
        <taxon>Pseudomonadota</taxon>
        <taxon>Betaproteobacteria</taxon>
        <taxon>Burkholderiales</taxon>
        <taxon>Comamonadaceae</taxon>
        <taxon>Ramlibacter</taxon>
    </lineage>
</organism>
<dbReference type="Pfam" id="PF11828">
    <property type="entry name" value="DUF3348"/>
    <property type="match status" value="1"/>
</dbReference>
<dbReference type="AlphaFoldDB" id="A0A934Q258"/>
<accession>A0A934Q258</accession>